<name>A0A7S4AZ72_CHRCT</name>
<dbReference type="GO" id="GO:0140662">
    <property type="term" value="F:ATP-dependent protein folding chaperone"/>
    <property type="evidence" value="ECO:0007669"/>
    <property type="project" value="InterPro"/>
</dbReference>
<evidence type="ECO:0000256" key="3">
    <source>
        <dbReference type="ARBA" id="ARBA00022490"/>
    </source>
</evidence>
<dbReference type="SMART" id="SM00387">
    <property type="entry name" value="HATPase_c"/>
    <property type="match status" value="1"/>
</dbReference>
<dbReference type="CDD" id="cd16927">
    <property type="entry name" value="HATPase_Hsp90-like"/>
    <property type="match status" value="1"/>
</dbReference>
<dbReference type="FunFam" id="3.30.565.10:FF:000005">
    <property type="entry name" value="Heat shock protein 90"/>
    <property type="match status" value="1"/>
</dbReference>
<keyword evidence="5 7" id="KW-0067">ATP-binding</keyword>
<dbReference type="EMBL" id="HBIZ01001061">
    <property type="protein sequence ID" value="CAE0748026.1"/>
    <property type="molecule type" value="Transcribed_RNA"/>
</dbReference>
<dbReference type="SUPFAM" id="SSF110942">
    <property type="entry name" value="HSP90 C-terminal domain"/>
    <property type="match status" value="1"/>
</dbReference>
<accession>A0A7S4AZ72</accession>
<evidence type="ECO:0000259" key="9">
    <source>
        <dbReference type="SMART" id="SM00387"/>
    </source>
</evidence>
<dbReference type="InterPro" id="IPR020568">
    <property type="entry name" value="Ribosomal_Su5_D2-typ_SF"/>
</dbReference>
<feature type="binding site" evidence="7">
    <location>
        <position position="120"/>
    </location>
    <ligand>
        <name>ATP</name>
        <dbReference type="ChEBI" id="CHEBI:30616"/>
    </ligand>
</feature>
<dbReference type="GO" id="GO:0005737">
    <property type="term" value="C:cytoplasm"/>
    <property type="evidence" value="ECO:0007669"/>
    <property type="project" value="UniProtKB-SubCell"/>
</dbReference>
<dbReference type="FunFam" id="1.20.120.790:FF:000001">
    <property type="entry name" value="Heat shock protein 90 alpha"/>
    <property type="match status" value="1"/>
</dbReference>
<gene>
    <name evidence="10" type="ORF">PCAR00345_LOCUS608</name>
</gene>
<comment type="similarity">
    <text evidence="2">Belongs to the heat shock protein 90 family.</text>
</comment>
<evidence type="ECO:0000256" key="1">
    <source>
        <dbReference type="ARBA" id="ARBA00004496"/>
    </source>
</evidence>
<comment type="subcellular location">
    <subcellularLocation>
        <location evidence="1">Cytoplasm</location>
    </subcellularLocation>
</comment>
<feature type="binding site" evidence="7">
    <location>
        <position position="69"/>
    </location>
    <ligand>
        <name>ATP</name>
        <dbReference type="ChEBI" id="CHEBI:30616"/>
    </ligand>
</feature>
<protein>
    <recommendedName>
        <fullName evidence="9">Histidine kinase/HSP90-like ATPase domain-containing protein</fullName>
    </recommendedName>
</protein>
<feature type="binding site" evidence="7">
    <location>
        <position position="207"/>
    </location>
    <ligand>
        <name>ATP</name>
        <dbReference type="ChEBI" id="CHEBI:30616"/>
    </ligand>
</feature>
<evidence type="ECO:0000256" key="6">
    <source>
        <dbReference type="ARBA" id="ARBA00023186"/>
    </source>
</evidence>
<proteinExistence type="inferred from homology"/>
<evidence type="ECO:0000313" key="10">
    <source>
        <dbReference type="EMBL" id="CAE0748026.1"/>
    </source>
</evidence>
<keyword evidence="4 7" id="KW-0547">Nucleotide-binding</keyword>
<feature type="binding site" evidence="7">
    <location>
        <begin position="156"/>
        <end position="161"/>
    </location>
    <ligand>
        <name>ATP</name>
        <dbReference type="ChEBI" id="CHEBI:30616"/>
    </ligand>
</feature>
<dbReference type="Gene3D" id="3.30.230.80">
    <property type="match status" value="1"/>
</dbReference>
<dbReference type="PANTHER" id="PTHR11528">
    <property type="entry name" value="HEAT SHOCK PROTEIN 90 FAMILY MEMBER"/>
    <property type="match status" value="1"/>
</dbReference>
<dbReference type="SUPFAM" id="SSF55874">
    <property type="entry name" value="ATPase domain of HSP90 chaperone/DNA topoisomerase II/histidine kinase"/>
    <property type="match status" value="1"/>
</dbReference>
<dbReference type="GO" id="GO:0051082">
    <property type="term" value="F:unfolded protein binding"/>
    <property type="evidence" value="ECO:0007669"/>
    <property type="project" value="InterPro"/>
</dbReference>
<dbReference type="PIRSF" id="PIRSF002583">
    <property type="entry name" value="Hsp90"/>
    <property type="match status" value="1"/>
</dbReference>
<dbReference type="InterPro" id="IPR037196">
    <property type="entry name" value="HSP90_C"/>
</dbReference>
<dbReference type="GO" id="GO:0005524">
    <property type="term" value="F:ATP binding"/>
    <property type="evidence" value="ECO:0007669"/>
    <property type="project" value="UniProtKB-KW"/>
</dbReference>
<feature type="domain" description="Histidine kinase/HSP90-like ATPase" evidence="9">
    <location>
        <begin position="62"/>
        <end position="217"/>
    </location>
</feature>
<evidence type="ECO:0000256" key="4">
    <source>
        <dbReference type="ARBA" id="ARBA00022741"/>
    </source>
</evidence>
<keyword evidence="6" id="KW-0143">Chaperone</keyword>
<feature type="binding site" evidence="7">
    <location>
        <position position="418"/>
    </location>
    <ligand>
        <name>ATP</name>
        <dbReference type="ChEBI" id="CHEBI:30616"/>
    </ligand>
</feature>
<dbReference type="InterPro" id="IPR036890">
    <property type="entry name" value="HATPase_C_sf"/>
</dbReference>
<dbReference type="Gene3D" id="1.20.120.790">
    <property type="entry name" value="Heat shock protein 90, C-terminal domain"/>
    <property type="match status" value="1"/>
</dbReference>
<feature type="compositionally biased region" description="Low complexity" evidence="8">
    <location>
        <begin position="246"/>
        <end position="277"/>
    </location>
</feature>
<dbReference type="GO" id="GO:0016887">
    <property type="term" value="F:ATP hydrolysis activity"/>
    <property type="evidence" value="ECO:0007669"/>
    <property type="project" value="InterPro"/>
</dbReference>
<dbReference type="AlphaFoldDB" id="A0A7S4AZ72"/>
<dbReference type="SUPFAM" id="SSF54211">
    <property type="entry name" value="Ribosomal protein S5 domain 2-like"/>
    <property type="match status" value="1"/>
</dbReference>
<feature type="binding site" evidence="7">
    <location>
        <position position="128"/>
    </location>
    <ligand>
        <name>ATP</name>
        <dbReference type="ChEBI" id="CHEBI:30616"/>
    </ligand>
</feature>
<keyword evidence="3" id="KW-0963">Cytoplasm</keyword>
<dbReference type="InterPro" id="IPR003594">
    <property type="entry name" value="HATPase_dom"/>
</dbReference>
<dbReference type="FunFam" id="3.30.230.80:FF:000001">
    <property type="entry name" value="Heat shock protein 90 alpha"/>
    <property type="match status" value="1"/>
</dbReference>
<feature type="binding site" evidence="7">
    <location>
        <begin position="135"/>
        <end position="136"/>
    </location>
    <ligand>
        <name>ATP</name>
        <dbReference type="ChEBI" id="CHEBI:30616"/>
    </ligand>
</feature>
<feature type="region of interest" description="Disordered" evidence="8">
    <location>
        <begin position="241"/>
        <end position="299"/>
    </location>
</feature>
<dbReference type="Gene3D" id="3.40.50.11260">
    <property type="match status" value="1"/>
</dbReference>
<evidence type="ECO:0000256" key="7">
    <source>
        <dbReference type="PIRSR" id="PIRSR002583-1"/>
    </source>
</evidence>
<dbReference type="HAMAP" id="MF_00505">
    <property type="entry name" value="HSP90"/>
    <property type="match status" value="1"/>
</dbReference>
<evidence type="ECO:0000256" key="2">
    <source>
        <dbReference type="ARBA" id="ARBA00008239"/>
    </source>
</evidence>
<dbReference type="PROSITE" id="PS00298">
    <property type="entry name" value="HSP90"/>
    <property type="match status" value="1"/>
</dbReference>
<dbReference type="InterPro" id="IPR019805">
    <property type="entry name" value="Heat_shock_protein_90_CS"/>
</dbReference>
<reference evidence="10" key="1">
    <citation type="submission" date="2021-01" db="EMBL/GenBank/DDBJ databases">
        <authorList>
            <person name="Corre E."/>
            <person name="Pelletier E."/>
            <person name="Niang G."/>
            <person name="Scheremetjew M."/>
            <person name="Finn R."/>
            <person name="Kale V."/>
            <person name="Holt S."/>
            <person name="Cochrane G."/>
            <person name="Meng A."/>
            <person name="Brown T."/>
            <person name="Cohen L."/>
        </authorList>
    </citation>
    <scope>NUCLEOTIDE SEQUENCE</scope>
    <source>
        <strain evidence="10">CCMP645</strain>
    </source>
</reference>
<organism evidence="10">
    <name type="scientific">Chrysotila carterae</name>
    <name type="common">Marine alga</name>
    <name type="synonym">Syracosphaera carterae</name>
    <dbReference type="NCBI Taxonomy" id="13221"/>
    <lineage>
        <taxon>Eukaryota</taxon>
        <taxon>Haptista</taxon>
        <taxon>Haptophyta</taxon>
        <taxon>Prymnesiophyceae</taxon>
        <taxon>Isochrysidales</taxon>
        <taxon>Isochrysidaceae</taxon>
        <taxon>Chrysotila</taxon>
    </lineage>
</organism>
<evidence type="ECO:0000256" key="8">
    <source>
        <dbReference type="SAM" id="MobiDB-lite"/>
    </source>
</evidence>
<dbReference type="Gene3D" id="3.30.565.10">
    <property type="entry name" value="Histidine kinase-like ATPase, C-terminal domain"/>
    <property type="match status" value="1"/>
</dbReference>
<feature type="binding site" evidence="7">
    <location>
        <position position="115"/>
    </location>
    <ligand>
        <name>ATP</name>
        <dbReference type="ChEBI" id="CHEBI:30616"/>
    </ligand>
</feature>
<dbReference type="FunFam" id="3.40.50.11260:FF:000001">
    <property type="entry name" value="Heat shock protein 90 alpha"/>
    <property type="match status" value="1"/>
</dbReference>
<dbReference type="PRINTS" id="PR00775">
    <property type="entry name" value="HEATSHOCK90"/>
</dbReference>
<dbReference type="Pfam" id="PF13589">
    <property type="entry name" value="HATPase_c_3"/>
    <property type="match status" value="1"/>
</dbReference>
<feature type="binding site" evidence="7">
    <location>
        <position position="73"/>
    </location>
    <ligand>
        <name>ATP</name>
        <dbReference type="ChEBI" id="CHEBI:30616"/>
    </ligand>
</feature>
<dbReference type="Pfam" id="PF00183">
    <property type="entry name" value="HSP90"/>
    <property type="match status" value="1"/>
</dbReference>
<evidence type="ECO:0000256" key="5">
    <source>
        <dbReference type="ARBA" id="ARBA00022840"/>
    </source>
</evidence>
<dbReference type="InterPro" id="IPR001404">
    <property type="entry name" value="Hsp90_fam"/>
</dbReference>
<sequence length="722" mass="79654">MAGQSLESPQTAPYQRQRLMKSSLLRACRLRGGNAQQQGETFEFKAEIAQLMSLIVNAFYSNKDVFLRELISNAADAIDKVRHESLTNPAILEAEPDLHISLIPDAGAKTLTVWDTGVGMTKEELQQNLGTIAHSGTKAFMEAMRKGEAELPLIGQFGVGFYSAFLVADYVEVFSRRGEGDVFRWASDAKGSYSIELADFEGLKRGTAVVLHLKEDQLDLLNPQTLRELVKTHSQFVTHPIRLRQATAPATPGTEAGESAPSSPPSAEAAAAGVEPPLSDVSVEDVPAEGNTPTPSDQTAAVEGWAVLNQQPPIWMQPPSELTHAEYAAFYKAISGDFDEHLALKHFSVEGQIGMRALLFIPKRAPFDAFERETRSNQLRLYVRRVYVAERVEQLCPEWLSFIRGVVDSDDLPLNVSREMLQQSNKLLKIMRRNIVKKVIEMLTELADSDDGRYQVFYTQFSKNLKLGVYEEETHRVKLAGLLRFSSSMSGGNQTSLSEYVSRMGANQSKIYYIAGESEASVRASPFVEALTSRGLEVLFMVDPIDEYVMQSLREFDGKAFACITTANLQLDPVDGGSATVSKEEQSRLQALCNMTKQVLGNLVQNVVLSSRLANSPCVLVTDEWGWTANMERIMRAQALRDPTMTALMAPRKTLELNPAHMLVRSLAQRVGAAPGAAASSDVEEAMRLLYETALLDSGFSIDAPSEFTARIHRLLSRSMSA</sequence>
<dbReference type="NCBIfam" id="NF003555">
    <property type="entry name" value="PRK05218.1"/>
    <property type="match status" value="1"/>
</dbReference>
<dbReference type="InterPro" id="IPR020575">
    <property type="entry name" value="Hsp90_N"/>
</dbReference>